<dbReference type="EMBL" id="KL402734">
    <property type="protein sequence ID" value="KEH17534.1"/>
    <property type="molecule type" value="Genomic_DNA"/>
</dbReference>
<protein>
    <submittedName>
        <fullName evidence="1 2">Uncharacterized protein</fullName>
    </submittedName>
</protein>
<dbReference type="Proteomes" id="UP000002051">
    <property type="component" value="Unassembled WGS sequence"/>
</dbReference>
<evidence type="ECO:0000313" key="2">
    <source>
        <dbReference type="EnsemblPlants" id="KEH17534"/>
    </source>
</evidence>
<reference evidence="1 3" key="1">
    <citation type="journal article" date="2011" name="Nature">
        <title>The Medicago genome provides insight into the evolution of rhizobial symbioses.</title>
        <authorList>
            <person name="Young N.D."/>
            <person name="Debelle F."/>
            <person name="Oldroyd G.E."/>
            <person name="Geurts R."/>
            <person name="Cannon S.B."/>
            <person name="Udvardi M.K."/>
            <person name="Benedito V.A."/>
            <person name="Mayer K.F."/>
            <person name="Gouzy J."/>
            <person name="Schoof H."/>
            <person name="Van de Peer Y."/>
            <person name="Proost S."/>
            <person name="Cook D.R."/>
            <person name="Meyers B.C."/>
            <person name="Spannagl M."/>
            <person name="Cheung F."/>
            <person name="De Mita S."/>
            <person name="Krishnakumar V."/>
            <person name="Gundlach H."/>
            <person name="Zhou S."/>
            <person name="Mudge J."/>
            <person name="Bharti A.K."/>
            <person name="Murray J.D."/>
            <person name="Naoumkina M.A."/>
            <person name="Rosen B."/>
            <person name="Silverstein K.A."/>
            <person name="Tang H."/>
            <person name="Rombauts S."/>
            <person name="Zhao P.X."/>
            <person name="Zhou P."/>
            <person name="Barbe V."/>
            <person name="Bardou P."/>
            <person name="Bechner M."/>
            <person name="Bellec A."/>
            <person name="Berger A."/>
            <person name="Berges H."/>
            <person name="Bidwell S."/>
            <person name="Bisseling T."/>
            <person name="Choisne N."/>
            <person name="Couloux A."/>
            <person name="Denny R."/>
            <person name="Deshpande S."/>
            <person name="Dai X."/>
            <person name="Doyle J.J."/>
            <person name="Dudez A.M."/>
            <person name="Farmer A.D."/>
            <person name="Fouteau S."/>
            <person name="Franken C."/>
            <person name="Gibelin C."/>
            <person name="Gish J."/>
            <person name="Goldstein S."/>
            <person name="Gonzalez A.J."/>
            <person name="Green P.J."/>
            <person name="Hallab A."/>
            <person name="Hartog M."/>
            <person name="Hua A."/>
            <person name="Humphray S.J."/>
            <person name="Jeong D.H."/>
            <person name="Jing Y."/>
            <person name="Jocker A."/>
            <person name="Kenton S.M."/>
            <person name="Kim D.J."/>
            <person name="Klee K."/>
            <person name="Lai H."/>
            <person name="Lang C."/>
            <person name="Lin S."/>
            <person name="Macmil S.L."/>
            <person name="Magdelenat G."/>
            <person name="Matthews L."/>
            <person name="McCorrison J."/>
            <person name="Monaghan E.L."/>
            <person name="Mun J.H."/>
            <person name="Najar F.Z."/>
            <person name="Nicholson C."/>
            <person name="Noirot C."/>
            <person name="O'Bleness M."/>
            <person name="Paule C.R."/>
            <person name="Poulain J."/>
            <person name="Prion F."/>
            <person name="Qin B."/>
            <person name="Qu C."/>
            <person name="Retzel E.F."/>
            <person name="Riddle C."/>
            <person name="Sallet E."/>
            <person name="Samain S."/>
            <person name="Samson N."/>
            <person name="Sanders I."/>
            <person name="Saurat O."/>
            <person name="Scarpelli C."/>
            <person name="Schiex T."/>
            <person name="Segurens B."/>
            <person name="Severin A.J."/>
            <person name="Sherrier D.J."/>
            <person name="Shi R."/>
            <person name="Sims S."/>
            <person name="Singer S.R."/>
            <person name="Sinharoy S."/>
            <person name="Sterck L."/>
            <person name="Viollet A."/>
            <person name="Wang B.B."/>
            <person name="Wang K."/>
            <person name="Wang M."/>
            <person name="Wang X."/>
            <person name="Warfsmann J."/>
            <person name="Weissenbach J."/>
            <person name="White D.D."/>
            <person name="White J.D."/>
            <person name="Wiley G.B."/>
            <person name="Wincker P."/>
            <person name="Xing Y."/>
            <person name="Yang L."/>
            <person name="Yao Z."/>
            <person name="Ying F."/>
            <person name="Zhai J."/>
            <person name="Zhou L."/>
            <person name="Zuber A."/>
            <person name="Denarie J."/>
            <person name="Dixon R.A."/>
            <person name="May G.D."/>
            <person name="Schwartz D.C."/>
            <person name="Rogers J."/>
            <person name="Quetier F."/>
            <person name="Town C.D."/>
            <person name="Roe B.A."/>
        </authorList>
    </citation>
    <scope>NUCLEOTIDE SEQUENCE [LARGE SCALE GENOMIC DNA]</scope>
    <source>
        <strain evidence="1">A17</strain>
        <strain evidence="2 3">cv. Jemalong A17</strain>
    </source>
</reference>
<reference evidence="1 3" key="2">
    <citation type="journal article" date="2014" name="BMC Genomics">
        <title>An improved genome release (version Mt4.0) for the model legume Medicago truncatula.</title>
        <authorList>
            <person name="Tang H."/>
            <person name="Krishnakumar V."/>
            <person name="Bidwell S."/>
            <person name="Rosen B."/>
            <person name="Chan A."/>
            <person name="Zhou S."/>
            <person name="Gentzbittel L."/>
            <person name="Childs K.L."/>
            <person name="Yandell M."/>
            <person name="Gundlach H."/>
            <person name="Mayer K.F."/>
            <person name="Schwartz D.C."/>
            <person name="Town C.D."/>
        </authorList>
    </citation>
    <scope>GENOME REANNOTATION</scope>
    <source>
        <strain evidence="1">A17</strain>
        <strain evidence="2 3">cv. Jemalong A17</strain>
    </source>
</reference>
<reference evidence="2" key="3">
    <citation type="submission" date="2015-06" db="UniProtKB">
        <authorList>
            <consortium name="EnsemblPlants"/>
        </authorList>
    </citation>
    <scope>IDENTIFICATION</scope>
    <source>
        <strain evidence="2">cv. Jemalong A17</strain>
    </source>
</reference>
<gene>
    <name evidence="1" type="ORF">MTR_0009s0290</name>
</gene>
<evidence type="ECO:0000313" key="1">
    <source>
        <dbReference type="EMBL" id="KEH17534.1"/>
    </source>
</evidence>
<sequence length="158" mass="18449">MAWLHESLQNLEMVNIWERFSTYQDNHLCSCLKFLPGPPFRVFNPLRRSFFPKPPFQSCVQVQTSLAFVRFLINGTLTSMGSTTSMSYTKEKGVAPVEVRTEERILDGLSLRAKERDLELIRYENTKIRRQKYVSPKVRSLARPCHPLESLLLLLLRF</sequence>
<dbReference type="AlphaFoldDB" id="A0A072TIZ0"/>
<dbReference type="EnsemblPlants" id="KEH17534">
    <property type="protein sequence ID" value="KEH17534"/>
    <property type="gene ID" value="MTR_0009s0290"/>
</dbReference>
<organism evidence="1 3">
    <name type="scientific">Medicago truncatula</name>
    <name type="common">Barrel medic</name>
    <name type="synonym">Medicago tribuloides</name>
    <dbReference type="NCBI Taxonomy" id="3880"/>
    <lineage>
        <taxon>Eukaryota</taxon>
        <taxon>Viridiplantae</taxon>
        <taxon>Streptophyta</taxon>
        <taxon>Embryophyta</taxon>
        <taxon>Tracheophyta</taxon>
        <taxon>Spermatophyta</taxon>
        <taxon>Magnoliopsida</taxon>
        <taxon>eudicotyledons</taxon>
        <taxon>Gunneridae</taxon>
        <taxon>Pentapetalae</taxon>
        <taxon>rosids</taxon>
        <taxon>fabids</taxon>
        <taxon>Fabales</taxon>
        <taxon>Fabaceae</taxon>
        <taxon>Papilionoideae</taxon>
        <taxon>50 kb inversion clade</taxon>
        <taxon>NPAAA clade</taxon>
        <taxon>Hologalegina</taxon>
        <taxon>IRL clade</taxon>
        <taxon>Trifolieae</taxon>
        <taxon>Medicago</taxon>
    </lineage>
</organism>
<keyword evidence="3" id="KW-1185">Reference proteome</keyword>
<name>A0A072TIZ0_MEDTR</name>
<proteinExistence type="predicted"/>
<dbReference type="HOGENOM" id="CLU_1671939_0_0_1"/>
<accession>A0A072TIZ0</accession>
<evidence type="ECO:0000313" key="3">
    <source>
        <dbReference type="Proteomes" id="UP000002051"/>
    </source>
</evidence>